<dbReference type="HOGENOM" id="CLU_1134107_0_0_1"/>
<dbReference type="GO" id="GO:0043130">
    <property type="term" value="F:ubiquitin binding"/>
    <property type="evidence" value="ECO:0007669"/>
    <property type="project" value="TreeGrafter"/>
</dbReference>
<feature type="region of interest" description="Disordered" evidence="1">
    <location>
        <begin position="1"/>
        <end position="39"/>
    </location>
</feature>
<feature type="compositionally biased region" description="Basic and acidic residues" evidence="1">
    <location>
        <begin position="9"/>
        <end position="18"/>
    </location>
</feature>
<dbReference type="EMBL" id="KE560945">
    <property type="protein sequence ID" value="EPZ34556.1"/>
    <property type="molecule type" value="Genomic_DNA"/>
</dbReference>
<dbReference type="SUPFAM" id="SSF52833">
    <property type="entry name" value="Thioredoxin-like"/>
    <property type="match status" value="1"/>
</dbReference>
<reference evidence="6" key="2">
    <citation type="journal article" date="2018" name="Nat. Microbiol.">
        <title>Leveraging single-cell genomics to expand the fungal tree of life.</title>
        <authorList>
            <person name="Ahrendt S.R."/>
            <person name="Quandt C.A."/>
            <person name="Ciobanu D."/>
            <person name="Clum A."/>
            <person name="Salamov A."/>
            <person name="Andreopoulos B."/>
            <person name="Cheng J.F."/>
            <person name="Woyke T."/>
            <person name="Pelin A."/>
            <person name="Henrissat B."/>
            <person name="Reynolds N.K."/>
            <person name="Benny G.L."/>
            <person name="Smith M.E."/>
            <person name="James T.Y."/>
            <person name="Grigoriev I.V."/>
        </authorList>
    </citation>
    <scope>NUCLEOTIDE SEQUENCE [LARGE SCALE GENOMIC DNA]</scope>
    <source>
        <strain evidence="6">CSF55</strain>
    </source>
</reference>
<proteinExistence type="predicted"/>
<dbReference type="Proteomes" id="UP000281549">
    <property type="component" value="Unassembled WGS sequence"/>
</dbReference>
<accession>A0A075B152</accession>
<dbReference type="Pfam" id="PF13899">
    <property type="entry name" value="Thioredoxin_7"/>
    <property type="match status" value="1"/>
</dbReference>
<reference evidence="4" key="3">
    <citation type="submission" date="2018-08" db="EMBL/GenBank/DDBJ databases">
        <title>Leveraging single-cell genomics to expand the Fungal Tree of Life.</title>
        <authorList>
            <consortium name="DOE Joint Genome Institute"/>
            <person name="Ahrendt S.R."/>
            <person name="Quandt C.A."/>
            <person name="Ciobanu D."/>
            <person name="Clum A."/>
            <person name="Salamov A."/>
            <person name="Andreopoulos B."/>
            <person name="Cheng J.-F."/>
            <person name="Woyke T."/>
            <person name="Pelin A."/>
            <person name="Henrissat B."/>
            <person name="Reynolds N."/>
            <person name="Benny G.L."/>
            <person name="Smith M.E."/>
            <person name="James T.Y."/>
            <person name="Grigoriev I.V."/>
        </authorList>
    </citation>
    <scope>NUCLEOTIDE SEQUENCE</scope>
    <source>
        <strain evidence="4">CSF55</strain>
    </source>
</reference>
<dbReference type="SMART" id="SM00594">
    <property type="entry name" value="UAS"/>
    <property type="match status" value="1"/>
</dbReference>
<dbReference type="InterPro" id="IPR006577">
    <property type="entry name" value="UAS"/>
</dbReference>
<dbReference type="PANTHER" id="PTHR23322">
    <property type="entry name" value="FAS-ASSOCIATED PROTEIN"/>
    <property type="match status" value="1"/>
</dbReference>
<evidence type="ECO:0000313" key="6">
    <source>
        <dbReference type="Proteomes" id="UP000281549"/>
    </source>
</evidence>
<dbReference type="AlphaFoldDB" id="A0A075B152"/>
<evidence type="ECO:0000313" key="3">
    <source>
        <dbReference type="EMBL" id="EPZ34556.1"/>
    </source>
</evidence>
<dbReference type="CDD" id="cd02958">
    <property type="entry name" value="UAS"/>
    <property type="match status" value="1"/>
</dbReference>
<name>A0A075B152_ROZAC</name>
<evidence type="ECO:0000256" key="1">
    <source>
        <dbReference type="SAM" id="MobiDB-lite"/>
    </source>
</evidence>
<dbReference type="InterPro" id="IPR036249">
    <property type="entry name" value="Thioredoxin-like_sf"/>
</dbReference>
<dbReference type="STRING" id="988480.A0A075B152"/>
<protein>
    <submittedName>
        <fullName evidence="3">Thioredoxin-like fold domain-containing protein</fullName>
    </submittedName>
</protein>
<reference evidence="3 5" key="1">
    <citation type="journal article" date="2013" name="Curr. Biol.">
        <title>Shared signatures of parasitism and phylogenomics unite Cryptomycota and microsporidia.</title>
        <authorList>
            <person name="James T.Y."/>
            <person name="Pelin A."/>
            <person name="Bonen L."/>
            <person name="Ahrendt S."/>
            <person name="Sain D."/>
            <person name="Corradi N."/>
            <person name="Stajich J.E."/>
        </authorList>
    </citation>
    <scope>NUCLEOTIDE SEQUENCE [LARGE SCALE GENOMIC DNA]</scope>
    <source>
        <strain evidence="3 5">CSF55</strain>
        <strain evidence="3 5">CSF55</strain>
    </source>
</reference>
<evidence type="ECO:0000313" key="5">
    <source>
        <dbReference type="Proteomes" id="UP000030755"/>
    </source>
</evidence>
<dbReference type="GO" id="GO:0005634">
    <property type="term" value="C:nucleus"/>
    <property type="evidence" value="ECO:0007669"/>
    <property type="project" value="TreeGrafter"/>
</dbReference>
<evidence type="ECO:0000259" key="2">
    <source>
        <dbReference type="SMART" id="SM00594"/>
    </source>
</evidence>
<dbReference type="Gene3D" id="3.40.30.10">
    <property type="entry name" value="Glutaredoxin"/>
    <property type="match status" value="1"/>
</dbReference>
<organism evidence="3 5">
    <name type="scientific">Rozella allomycis (strain CSF55)</name>
    <dbReference type="NCBI Taxonomy" id="988480"/>
    <lineage>
        <taxon>Eukaryota</taxon>
        <taxon>Fungi</taxon>
        <taxon>Fungi incertae sedis</taxon>
        <taxon>Cryptomycota</taxon>
        <taxon>Cryptomycota incertae sedis</taxon>
        <taxon>Rozella</taxon>
    </lineage>
</organism>
<feature type="domain" description="UAS" evidence="2">
    <location>
        <begin position="61"/>
        <end position="180"/>
    </location>
</feature>
<keyword evidence="5" id="KW-1185">Reference proteome</keyword>
<sequence>MDSDTYDENFERFEEERMTGSGSRGSNRSRRHQQDPEPIFSSFRNIVEENTLSVNGTRPGTLSDLFRPPLELLFPGTFEQARQKAKDRELWLLIDLQNPNEFVCNTLNRDLWNDPLIKNYLRENFIFVQYSAESSEGRRYQNYYPVENYPHVAIIEPKTGERIKFFKNKVEPLDFIQDCTEAFDRYTIQMTPAIPLNENNEVPLQTEANDETFVKAIVGSLDPKDAEEIDKNEKNCTRIQFRSPG</sequence>
<evidence type="ECO:0000313" key="4">
    <source>
        <dbReference type="EMBL" id="RKP21816.1"/>
    </source>
</evidence>
<dbReference type="EMBL" id="ML004926">
    <property type="protein sequence ID" value="RKP21816.1"/>
    <property type="molecule type" value="Genomic_DNA"/>
</dbReference>
<dbReference type="GO" id="GO:0043161">
    <property type="term" value="P:proteasome-mediated ubiquitin-dependent protein catabolic process"/>
    <property type="evidence" value="ECO:0007669"/>
    <property type="project" value="TreeGrafter"/>
</dbReference>
<dbReference type="PANTHER" id="PTHR23322:SF6">
    <property type="entry name" value="UBX DOMAIN-CONTAINING PROTEIN 7"/>
    <property type="match status" value="1"/>
</dbReference>
<gene>
    <name evidence="3" type="ORF">O9G_001812</name>
    <name evidence="4" type="ORF">ROZALSC1DRAFT_26782</name>
</gene>
<dbReference type="OrthoDB" id="270602at2759"/>
<dbReference type="Proteomes" id="UP000030755">
    <property type="component" value="Unassembled WGS sequence"/>
</dbReference>
<dbReference type="InterPro" id="IPR050730">
    <property type="entry name" value="UBX_domain-protein"/>
</dbReference>